<dbReference type="GO" id="GO:0035613">
    <property type="term" value="F:RNA stem-loop binding"/>
    <property type="evidence" value="ECO:0007669"/>
    <property type="project" value="TreeGrafter"/>
</dbReference>
<dbReference type="PROSITE" id="PS50994">
    <property type="entry name" value="INTEGRASE"/>
    <property type="match status" value="1"/>
</dbReference>
<dbReference type="GO" id="GO:0008270">
    <property type="term" value="F:zinc ion binding"/>
    <property type="evidence" value="ECO:0007669"/>
    <property type="project" value="UniProtKB-KW"/>
</dbReference>
<dbReference type="PANTHER" id="PTHR41694:SF3">
    <property type="entry name" value="RNA-DIRECTED DNA POLYMERASE-RELATED"/>
    <property type="match status" value="1"/>
</dbReference>
<dbReference type="InterPro" id="IPR012337">
    <property type="entry name" value="RNaseH-like_sf"/>
</dbReference>
<dbReference type="InParanoid" id="A0A3Q7Q0M2"/>
<evidence type="ECO:0000256" key="5">
    <source>
        <dbReference type="ARBA" id="ARBA00022723"/>
    </source>
</evidence>
<dbReference type="Pfam" id="PF00075">
    <property type="entry name" value="RNase_H"/>
    <property type="match status" value="1"/>
</dbReference>
<keyword evidence="4" id="KW-0540">Nuclease</keyword>
<dbReference type="InterPro" id="IPR036397">
    <property type="entry name" value="RNaseH_sf"/>
</dbReference>
<dbReference type="AlphaFoldDB" id="A0A3Q7Q0M2"/>
<dbReference type="CTD" id="105376906"/>
<dbReference type="InterPro" id="IPR002156">
    <property type="entry name" value="RNaseH_domain"/>
</dbReference>
<dbReference type="GO" id="GO:0015074">
    <property type="term" value="P:DNA integration"/>
    <property type="evidence" value="ECO:0007669"/>
    <property type="project" value="InterPro"/>
</dbReference>
<keyword evidence="3" id="KW-0548">Nucleotidyltransferase</keyword>
<dbReference type="InterPro" id="IPR017856">
    <property type="entry name" value="Integrase-like_N"/>
</dbReference>
<evidence type="ECO:0000313" key="14">
    <source>
        <dbReference type="RefSeq" id="XP_025721871.1"/>
    </source>
</evidence>
<feature type="domain" description="Integrase-type" evidence="10">
    <location>
        <begin position="248"/>
        <end position="289"/>
    </location>
</feature>
<feature type="domain" description="RNase H type-1" evidence="11">
    <location>
        <begin position="113"/>
        <end position="247"/>
    </location>
</feature>
<keyword evidence="9" id="KW-0863">Zinc-finger</keyword>
<reference key="1">
    <citation type="submission" date="2019-01" db="UniProtKB">
        <authorList>
            <consortium name="RefSeq"/>
        </authorList>
    </citation>
    <scope>IDENTIFICATION</scope>
</reference>
<evidence type="ECO:0000256" key="9">
    <source>
        <dbReference type="PROSITE-ProRule" id="PRU00450"/>
    </source>
</evidence>
<keyword evidence="9" id="KW-0862">Zinc</keyword>
<feature type="domain" description="Integrase catalytic" evidence="12">
    <location>
        <begin position="302"/>
        <end position="394"/>
    </location>
</feature>
<evidence type="ECO:0000256" key="8">
    <source>
        <dbReference type="ARBA" id="ARBA00022918"/>
    </source>
</evidence>
<reference evidence="14" key="2">
    <citation type="submission" date="2025-08" db="UniProtKB">
        <authorList>
            <consortium name="RefSeq"/>
        </authorList>
    </citation>
    <scope>IDENTIFICATION</scope>
    <source>
        <tissue evidence="14">Blood</tissue>
    </source>
</reference>
<keyword evidence="8" id="KW-0695">RNA-directed DNA polymerase</keyword>
<dbReference type="GO" id="GO:0003964">
    <property type="term" value="F:RNA-directed DNA polymerase activity"/>
    <property type="evidence" value="ECO:0007669"/>
    <property type="project" value="UniProtKB-KW"/>
</dbReference>
<evidence type="ECO:0000256" key="7">
    <source>
        <dbReference type="ARBA" id="ARBA00022801"/>
    </source>
</evidence>
<accession>A0A3Q7Q0M2</accession>
<dbReference type="Pfam" id="PF00665">
    <property type="entry name" value="rve"/>
    <property type="match status" value="1"/>
</dbReference>
<evidence type="ECO:0000256" key="3">
    <source>
        <dbReference type="ARBA" id="ARBA00022695"/>
    </source>
</evidence>
<evidence type="ECO:0000313" key="13">
    <source>
        <dbReference type="Proteomes" id="UP000286641"/>
    </source>
</evidence>
<protein>
    <recommendedName>
        <fullName evidence="1">RNA-directed DNA polymerase</fullName>
        <ecNumber evidence="1">2.7.7.49</ecNumber>
    </recommendedName>
</protein>
<keyword evidence="7" id="KW-0378">Hydrolase</keyword>
<dbReference type="PROSITE" id="PS50879">
    <property type="entry name" value="RNASE_H_1"/>
    <property type="match status" value="1"/>
</dbReference>
<keyword evidence="5" id="KW-0479">Metal-binding</keyword>
<dbReference type="Pfam" id="PF02022">
    <property type="entry name" value="Integrase_Zn"/>
    <property type="match status" value="1"/>
</dbReference>
<dbReference type="PROSITE" id="PS50876">
    <property type="entry name" value="ZF_INTEGRASE"/>
    <property type="match status" value="1"/>
</dbReference>
<dbReference type="PANTHER" id="PTHR41694">
    <property type="entry name" value="ENDOGENOUS RETROVIRUS GROUP K MEMBER POL PROTEIN"/>
    <property type="match status" value="1"/>
</dbReference>
<dbReference type="RefSeq" id="XP_025721871.1">
    <property type="nucleotide sequence ID" value="XM_025866086.1"/>
</dbReference>
<evidence type="ECO:0000256" key="1">
    <source>
        <dbReference type="ARBA" id="ARBA00012493"/>
    </source>
</evidence>
<keyword evidence="2" id="KW-0808">Transferase</keyword>
<dbReference type="EC" id="2.7.7.49" evidence="1"/>
<evidence type="ECO:0000259" key="11">
    <source>
        <dbReference type="PROSITE" id="PS50879"/>
    </source>
</evidence>
<sequence>MAVIWQPHGPLEWLHLALHQLHVINLTSDLIAMLVCKGRTRTIQLFGKEPNYIILPMLTKNQYEHLLQHHLAWQTAFASYPGQINFHLPSDKLLHFLAKTAICAQRIIVPQPLPSALTVFVDADKRGNIAIHAVSPQHKNTQRLHYNTSSVQRAELKAIALALERYTQPLNLFTDSQYAARTVPQLPEAYILSNDEELFHLFKSIQLLLLQRQHPLFITHIRAHSNLPGPLAEGNHIADENTHIFFTNTIQAAKSSHAKFHQNAQALRRQYGISREESRQIVRECQSCPQFFNPPSYAINPRGLLPNHLWQMDVTTYLPFGRLKYIHVSIDTFSNYIFATAHSGEAFVDVQNHLFAAFAVLGMPKALKTDNGSAYTSSAFQTFCANFHITHTTG</sequence>
<evidence type="ECO:0000256" key="4">
    <source>
        <dbReference type="ARBA" id="ARBA00022722"/>
    </source>
</evidence>
<keyword evidence="13" id="KW-1185">Reference proteome</keyword>
<gene>
    <name evidence="14" type="primary">LOC112819052</name>
</gene>
<dbReference type="SUPFAM" id="SSF46919">
    <property type="entry name" value="N-terminal Zn binding domain of HIV integrase"/>
    <property type="match status" value="1"/>
</dbReference>
<evidence type="ECO:0000256" key="2">
    <source>
        <dbReference type="ARBA" id="ARBA00022679"/>
    </source>
</evidence>
<evidence type="ECO:0000256" key="6">
    <source>
        <dbReference type="ARBA" id="ARBA00022759"/>
    </source>
</evidence>
<evidence type="ECO:0000259" key="10">
    <source>
        <dbReference type="PROSITE" id="PS50876"/>
    </source>
</evidence>
<dbReference type="Gene3D" id="3.30.420.10">
    <property type="entry name" value="Ribonuclease H-like superfamily/Ribonuclease H"/>
    <property type="match status" value="2"/>
</dbReference>
<dbReference type="Proteomes" id="UP000286641">
    <property type="component" value="Unplaced"/>
</dbReference>
<name>A0A3Q7Q0M2_CALUR</name>
<evidence type="ECO:0000259" key="12">
    <source>
        <dbReference type="PROSITE" id="PS50994"/>
    </source>
</evidence>
<dbReference type="SUPFAM" id="SSF53098">
    <property type="entry name" value="Ribonuclease H-like"/>
    <property type="match status" value="2"/>
</dbReference>
<keyword evidence="6" id="KW-0255">Endonuclease</keyword>
<proteinExistence type="predicted"/>
<dbReference type="InterPro" id="IPR001584">
    <property type="entry name" value="Integrase_cat-core"/>
</dbReference>
<dbReference type="InterPro" id="IPR003308">
    <property type="entry name" value="Integrase_Zn-bd_dom_N"/>
</dbReference>
<dbReference type="Gene3D" id="1.10.10.200">
    <property type="match status" value="1"/>
</dbReference>
<dbReference type="GO" id="GO:0004523">
    <property type="term" value="F:RNA-DNA hybrid ribonuclease activity"/>
    <property type="evidence" value="ECO:0007669"/>
    <property type="project" value="InterPro"/>
</dbReference>
<organism evidence="13 14">
    <name type="scientific">Callorhinus ursinus</name>
    <name type="common">Northern fur seal</name>
    <dbReference type="NCBI Taxonomy" id="34884"/>
    <lineage>
        <taxon>Eukaryota</taxon>
        <taxon>Metazoa</taxon>
        <taxon>Chordata</taxon>
        <taxon>Craniata</taxon>
        <taxon>Vertebrata</taxon>
        <taxon>Euteleostomi</taxon>
        <taxon>Mammalia</taxon>
        <taxon>Eutheria</taxon>
        <taxon>Laurasiatheria</taxon>
        <taxon>Carnivora</taxon>
        <taxon>Caniformia</taxon>
        <taxon>Pinnipedia</taxon>
        <taxon>Otariidae</taxon>
        <taxon>Callorhinus</taxon>
    </lineage>
</organism>